<dbReference type="Pfam" id="PF00296">
    <property type="entry name" value="Bac_luciferase"/>
    <property type="match status" value="1"/>
</dbReference>
<dbReference type="AlphaFoldDB" id="A0A1J5PII6"/>
<dbReference type="GO" id="GO:0052601">
    <property type="term" value="F:limonene 1,2-monooxygenase [NAD(P)H) activity"/>
    <property type="evidence" value="ECO:0007669"/>
    <property type="project" value="UniProtKB-EC"/>
</dbReference>
<dbReference type="InterPro" id="IPR011251">
    <property type="entry name" value="Luciferase-like_dom"/>
</dbReference>
<feature type="domain" description="Luciferase-like" evidence="5">
    <location>
        <begin position="1"/>
        <end position="205"/>
    </location>
</feature>
<accession>A0A1J5PII6</accession>
<keyword evidence="4 6" id="KW-0503">Monooxygenase</keyword>
<keyword evidence="1" id="KW-0285">Flavoprotein</keyword>
<dbReference type="InterPro" id="IPR036661">
    <property type="entry name" value="Luciferase-like_sf"/>
</dbReference>
<sequence length="293" mass="32451">MKVGVVILPDQRWSEAKHLWREAEDLGFAHAWTYDHLTWRDLRDGPWFGAVPTLAAAALATSSIRIGTLVASPNFRHPVTFAKELMSLDDISSGRITLGIGAGGSGWDANALGQEPWSAKERAARFAEFVEQLDRLLTEPAIDSLSGEFYCAKDARAIPGCVQQPRLPFAIAATGTKGISLAVKFGQSWVTHGDPKAAAKRDEVAAHACAKLQMAKVREECQTQGRDFNSLSKTYLTDSIREPWLASVSDFHRLSGKYEELGFTDIVLHYPRLSEPYKADIDVYYEIAKLNQR</sequence>
<comment type="caution">
    <text evidence="6">The sequence shown here is derived from an EMBL/GenBank/DDBJ whole genome shotgun (WGS) entry which is preliminary data.</text>
</comment>
<dbReference type="GO" id="GO:0008726">
    <property type="term" value="F:alkanesulfonate monooxygenase activity"/>
    <property type="evidence" value="ECO:0007669"/>
    <property type="project" value="TreeGrafter"/>
</dbReference>
<keyword evidence="3 6" id="KW-0560">Oxidoreductase</keyword>
<evidence type="ECO:0000313" key="6">
    <source>
        <dbReference type="EMBL" id="OIQ67599.1"/>
    </source>
</evidence>
<dbReference type="PANTHER" id="PTHR42847:SF4">
    <property type="entry name" value="ALKANESULFONATE MONOOXYGENASE-RELATED"/>
    <property type="match status" value="1"/>
</dbReference>
<evidence type="ECO:0000256" key="4">
    <source>
        <dbReference type="ARBA" id="ARBA00023033"/>
    </source>
</evidence>
<dbReference type="PANTHER" id="PTHR42847">
    <property type="entry name" value="ALKANESULFONATE MONOOXYGENASE"/>
    <property type="match status" value="1"/>
</dbReference>
<dbReference type="EC" id="1.14.13.107" evidence="6"/>
<evidence type="ECO:0000256" key="3">
    <source>
        <dbReference type="ARBA" id="ARBA00023002"/>
    </source>
</evidence>
<keyword evidence="2" id="KW-0288">FMN</keyword>
<dbReference type="InterPro" id="IPR050172">
    <property type="entry name" value="SsuD_RutA_monooxygenase"/>
</dbReference>
<proteinExistence type="predicted"/>
<protein>
    <submittedName>
        <fullName evidence="6">Limonene 1,2-monooxygenase</fullName>
        <ecNumber evidence="6">1.14.13.107</ecNumber>
    </submittedName>
</protein>
<gene>
    <name evidence="6" type="primary">limB_5</name>
    <name evidence="6" type="ORF">GALL_508200</name>
</gene>
<name>A0A1J5PII6_9ZZZZ</name>
<evidence type="ECO:0000256" key="2">
    <source>
        <dbReference type="ARBA" id="ARBA00022643"/>
    </source>
</evidence>
<dbReference type="Gene3D" id="3.20.20.30">
    <property type="entry name" value="Luciferase-like domain"/>
    <property type="match status" value="1"/>
</dbReference>
<evidence type="ECO:0000256" key="1">
    <source>
        <dbReference type="ARBA" id="ARBA00022630"/>
    </source>
</evidence>
<dbReference type="GO" id="GO:0046306">
    <property type="term" value="P:alkanesulfonate catabolic process"/>
    <property type="evidence" value="ECO:0007669"/>
    <property type="project" value="TreeGrafter"/>
</dbReference>
<organism evidence="6">
    <name type="scientific">mine drainage metagenome</name>
    <dbReference type="NCBI Taxonomy" id="410659"/>
    <lineage>
        <taxon>unclassified sequences</taxon>
        <taxon>metagenomes</taxon>
        <taxon>ecological metagenomes</taxon>
    </lineage>
</organism>
<evidence type="ECO:0000259" key="5">
    <source>
        <dbReference type="Pfam" id="PF00296"/>
    </source>
</evidence>
<dbReference type="SUPFAM" id="SSF51679">
    <property type="entry name" value="Bacterial luciferase-like"/>
    <property type="match status" value="1"/>
</dbReference>
<dbReference type="EMBL" id="MLJW01005826">
    <property type="protein sequence ID" value="OIQ67599.1"/>
    <property type="molecule type" value="Genomic_DNA"/>
</dbReference>
<reference evidence="6" key="1">
    <citation type="submission" date="2016-10" db="EMBL/GenBank/DDBJ databases">
        <title>Sequence of Gallionella enrichment culture.</title>
        <authorList>
            <person name="Poehlein A."/>
            <person name="Muehling M."/>
            <person name="Daniel R."/>
        </authorList>
    </citation>
    <scope>NUCLEOTIDE SEQUENCE</scope>
</reference>